<feature type="domain" description="RNase H type-1" evidence="2">
    <location>
        <begin position="2"/>
        <end position="68"/>
    </location>
</feature>
<dbReference type="EMBL" id="JACGWK010001379">
    <property type="protein sequence ID" value="KAL0289895.1"/>
    <property type="molecule type" value="Genomic_DNA"/>
</dbReference>
<dbReference type="PANTHER" id="PTHR48475:SF2">
    <property type="entry name" value="RIBONUCLEASE H"/>
    <property type="match status" value="1"/>
</dbReference>
<evidence type="ECO:0000259" key="2">
    <source>
        <dbReference type="Pfam" id="PF13456"/>
    </source>
</evidence>
<feature type="coiled-coil region" evidence="1">
    <location>
        <begin position="25"/>
        <end position="52"/>
    </location>
</feature>
<proteinExistence type="predicted"/>
<dbReference type="InterPro" id="IPR036397">
    <property type="entry name" value="RNaseH_sf"/>
</dbReference>
<evidence type="ECO:0000313" key="3">
    <source>
        <dbReference type="EMBL" id="KAL0289895.1"/>
    </source>
</evidence>
<accession>A0AAW2J5P9</accession>
<dbReference type="SUPFAM" id="SSF53098">
    <property type="entry name" value="Ribonuclease H-like"/>
    <property type="match status" value="1"/>
</dbReference>
<dbReference type="InterPro" id="IPR002156">
    <property type="entry name" value="RNaseH_domain"/>
</dbReference>
<reference evidence="3" key="1">
    <citation type="submission" date="2020-06" db="EMBL/GenBank/DDBJ databases">
        <authorList>
            <person name="Li T."/>
            <person name="Hu X."/>
            <person name="Zhang T."/>
            <person name="Song X."/>
            <person name="Zhang H."/>
            <person name="Dai N."/>
            <person name="Sheng W."/>
            <person name="Hou X."/>
            <person name="Wei L."/>
        </authorList>
    </citation>
    <scope>NUCLEOTIDE SEQUENCE</scope>
    <source>
        <strain evidence="3">G01</strain>
        <tissue evidence="3">Leaf</tissue>
    </source>
</reference>
<keyword evidence="1" id="KW-0175">Coiled coil</keyword>
<dbReference type="GO" id="GO:0003676">
    <property type="term" value="F:nucleic acid binding"/>
    <property type="evidence" value="ECO:0007669"/>
    <property type="project" value="InterPro"/>
</dbReference>
<dbReference type="InterPro" id="IPR012337">
    <property type="entry name" value="RNaseH-like_sf"/>
</dbReference>
<evidence type="ECO:0000256" key="1">
    <source>
        <dbReference type="SAM" id="Coils"/>
    </source>
</evidence>
<dbReference type="PANTHER" id="PTHR48475">
    <property type="entry name" value="RIBONUCLEASE H"/>
    <property type="match status" value="1"/>
</dbReference>
<dbReference type="GO" id="GO:0004523">
    <property type="term" value="F:RNA-DNA hybrid ribonuclease activity"/>
    <property type="evidence" value="ECO:0007669"/>
    <property type="project" value="InterPro"/>
</dbReference>
<sequence length="143" mass="16414">MALGARNLIAYSDSQLVTNKVEGVYKVKEDRMKEYLQEINKLTSQLRSFQLHQILRTENTKANYLARLASSLIDCSTHTIIVRTLIKDPLKTDVTIVQIGIDWQKPFLDYLKEGVLPADKTKVTRLRSRTTRFALLDGILYKS</sequence>
<name>A0AAW2J5P9_9LAMI</name>
<dbReference type="Pfam" id="PF13456">
    <property type="entry name" value="RVT_3"/>
    <property type="match status" value="1"/>
</dbReference>
<gene>
    <name evidence="3" type="ORF">Sangu_2598400</name>
</gene>
<dbReference type="Gene3D" id="3.30.420.10">
    <property type="entry name" value="Ribonuclease H-like superfamily/Ribonuclease H"/>
    <property type="match status" value="1"/>
</dbReference>
<reference evidence="3" key="2">
    <citation type="journal article" date="2024" name="Plant">
        <title>Genomic evolution and insights into agronomic trait innovations of Sesamum species.</title>
        <authorList>
            <person name="Miao H."/>
            <person name="Wang L."/>
            <person name="Qu L."/>
            <person name="Liu H."/>
            <person name="Sun Y."/>
            <person name="Le M."/>
            <person name="Wang Q."/>
            <person name="Wei S."/>
            <person name="Zheng Y."/>
            <person name="Lin W."/>
            <person name="Duan Y."/>
            <person name="Cao H."/>
            <person name="Xiong S."/>
            <person name="Wang X."/>
            <person name="Wei L."/>
            <person name="Li C."/>
            <person name="Ma Q."/>
            <person name="Ju M."/>
            <person name="Zhao R."/>
            <person name="Li G."/>
            <person name="Mu C."/>
            <person name="Tian Q."/>
            <person name="Mei H."/>
            <person name="Zhang T."/>
            <person name="Gao T."/>
            <person name="Zhang H."/>
        </authorList>
    </citation>
    <scope>NUCLEOTIDE SEQUENCE</scope>
    <source>
        <strain evidence="3">G01</strain>
    </source>
</reference>
<protein>
    <recommendedName>
        <fullName evidence="2">RNase H type-1 domain-containing protein</fullName>
    </recommendedName>
</protein>
<comment type="caution">
    <text evidence="3">The sequence shown here is derived from an EMBL/GenBank/DDBJ whole genome shotgun (WGS) entry which is preliminary data.</text>
</comment>
<dbReference type="AlphaFoldDB" id="A0AAW2J5P9"/>
<organism evidence="3">
    <name type="scientific">Sesamum angustifolium</name>
    <dbReference type="NCBI Taxonomy" id="2727405"/>
    <lineage>
        <taxon>Eukaryota</taxon>
        <taxon>Viridiplantae</taxon>
        <taxon>Streptophyta</taxon>
        <taxon>Embryophyta</taxon>
        <taxon>Tracheophyta</taxon>
        <taxon>Spermatophyta</taxon>
        <taxon>Magnoliopsida</taxon>
        <taxon>eudicotyledons</taxon>
        <taxon>Gunneridae</taxon>
        <taxon>Pentapetalae</taxon>
        <taxon>asterids</taxon>
        <taxon>lamiids</taxon>
        <taxon>Lamiales</taxon>
        <taxon>Pedaliaceae</taxon>
        <taxon>Sesamum</taxon>
    </lineage>
</organism>